<dbReference type="RefSeq" id="WP_192760668.1">
    <property type="nucleotide sequence ID" value="NZ_JADBDZ010000001.1"/>
</dbReference>
<gene>
    <name evidence="1" type="ORF">H4W34_004095</name>
</gene>
<reference evidence="1 2" key="1">
    <citation type="submission" date="2020-10" db="EMBL/GenBank/DDBJ databases">
        <title>Sequencing the genomes of 1000 actinobacteria strains.</title>
        <authorList>
            <person name="Klenk H.-P."/>
        </authorList>
    </citation>
    <scope>NUCLEOTIDE SEQUENCE [LARGE SCALE GENOMIC DNA]</scope>
    <source>
        <strain evidence="1 2">DSM 46744</strain>
    </source>
</reference>
<organism evidence="1 2">
    <name type="scientific">Actinomadura algeriensis</name>
    <dbReference type="NCBI Taxonomy" id="1679523"/>
    <lineage>
        <taxon>Bacteria</taxon>
        <taxon>Bacillati</taxon>
        <taxon>Actinomycetota</taxon>
        <taxon>Actinomycetes</taxon>
        <taxon>Streptosporangiales</taxon>
        <taxon>Thermomonosporaceae</taxon>
        <taxon>Actinomadura</taxon>
    </lineage>
</organism>
<dbReference type="EMBL" id="JADBDZ010000001">
    <property type="protein sequence ID" value="MBE1534262.1"/>
    <property type="molecule type" value="Genomic_DNA"/>
</dbReference>
<protein>
    <submittedName>
        <fullName evidence="1">Uncharacterized protein</fullName>
    </submittedName>
</protein>
<accession>A0ABR9JUL4</accession>
<evidence type="ECO:0000313" key="2">
    <source>
        <dbReference type="Proteomes" id="UP000627838"/>
    </source>
</evidence>
<proteinExistence type="predicted"/>
<dbReference type="Proteomes" id="UP000627838">
    <property type="component" value="Unassembled WGS sequence"/>
</dbReference>
<keyword evidence="2" id="KW-1185">Reference proteome</keyword>
<sequence length="187" mass="20257">MYLNDDGTLGRDELADDLEQAVHGYGLWEIDEVMAWLAGRLRDDPRHPDVPALLLAAFAARFPVVYRVRDAAVFDALLTALAHAAATLTAEGCGTEGGHVHPPVEALHESEDTGGPEGLTQVMRLLHDRDAWDEEVEADGDPFANPVLADFDGWRCPAFLAVLAAHTADELRLWGADRFPAAPTPSP</sequence>
<name>A0ABR9JUL4_9ACTN</name>
<comment type="caution">
    <text evidence="1">The sequence shown here is derived from an EMBL/GenBank/DDBJ whole genome shotgun (WGS) entry which is preliminary data.</text>
</comment>
<evidence type="ECO:0000313" key="1">
    <source>
        <dbReference type="EMBL" id="MBE1534262.1"/>
    </source>
</evidence>